<dbReference type="AlphaFoldDB" id="A0A8J6ADE6"/>
<dbReference type="InterPro" id="IPR031439">
    <property type="entry name" value="PRR20"/>
</dbReference>
<dbReference type="OrthoDB" id="9539181at2759"/>
<evidence type="ECO:0000256" key="2">
    <source>
        <dbReference type="SAM" id="MobiDB-lite"/>
    </source>
</evidence>
<keyword evidence="4" id="KW-1185">Reference proteome</keyword>
<comment type="similarity">
    <text evidence="1">Belongs to the PRR20 family.</text>
</comment>
<feature type="compositionally biased region" description="Basic and acidic residues" evidence="2">
    <location>
        <begin position="53"/>
        <end position="64"/>
    </location>
</feature>
<dbReference type="Proteomes" id="UP000700334">
    <property type="component" value="Unassembled WGS sequence"/>
</dbReference>
<dbReference type="PANTHER" id="PTHR38819:SF1">
    <property type="entry name" value="PROLINE-RICH PROTEIN 20G"/>
    <property type="match status" value="1"/>
</dbReference>
<reference evidence="3" key="1">
    <citation type="journal article" date="2021" name="Evol. Appl.">
        <title>The genome of the Pyrenean desman and the effects of bottlenecks and inbreeding on the genomic landscape of an endangered species.</title>
        <authorList>
            <person name="Escoda L."/>
            <person name="Castresana J."/>
        </authorList>
    </citation>
    <scope>NUCLEOTIDE SEQUENCE</scope>
    <source>
        <strain evidence="3">IBE-C5619</strain>
    </source>
</reference>
<dbReference type="PANTHER" id="PTHR38819">
    <property type="entry name" value="PROLINE-RICH PROTEIN 20A-RELATED"/>
    <property type="match status" value="1"/>
</dbReference>
<dbReference type="Pfam" id="PF15708">
    <property type="entry name" value="PRR20"/>
    <property type="match status" value="1"/>
</dbReference>
<sequence>MEAAAEAHTDQPSQSFAKPFAYVKPLRLRTAAFAESTRPSERGRSRPAGRGTPLERGHRGETGRPAELAPQARPGHSPGPEVELDRPQAEPGHPVGPGAEQMPPFPSTEAATARGHAQSGPDAGAPRPWHRAALAPLWPGPQGAPEAAAHWTTPRSPAMTAYVCTQYTPLAGSALFLTHTSWGSYVFGVPVFFTHIAHADPPRFMPDSLSLPGSC</sequence>
<gene>
    <name evidence="3" type="ORF">J0S82_013517</name>
</gene>
<accession>A0A8J6ADE6</accession>
<evidence type="ECO:0000256" key="1">
    <source>
        <dbReference type="ARBA" id="ARBA00005946"/>
    </source>
</evidence>
<evidence type="ECO:0000313" key="4">
    <source>
        <dbReference type="Proteomes" id="UP000700334"/>
    </source>
</evidence>
<dbReference type="EMBL" id="JAGFMF010011663">
    <property type="protein sequence ID" value="KAG8516962.1"/>
    <property type="molecule type" value="Genomic_DNA"/>
</dbReference>
<protein>
    <submittedName>
        <fullName evidence="3">Uncharacterized protein</fullName>
    </submittedName>
</protein>
<name>A0A8J6ADE6_GALPY</name>
<comment type="caution">
    <text evidence="3">The sequence shown here is derived from an EMBL/GenBank/DDBJ whole genome shotgun (WGS) entry which is preliminary data.</text>
</comment>
<organism evidence="3 4">
    <name type="scientific">Galemys pyrenaicus</name>
    <name type="common">Iberian desman</name>
    <name type="synonym">Pyrenean desman</name>
    <dbReference type="NCBI Taxonomy" id="202257"/>
    <lineage>
        <taxon>Eukaryota</taxon>
        <taxon>Metazoa</taxon>
        <taxon>Chordata</taxon>
        <taxon>Craniata</taxon>
        <taxon>Vertebrata</taxon>
        <taxon>Euteleostomi</taxon>
        <taxon>Mammalia</taxon>
        <taxon>Eutheria</taxon>
        <taxon>Laurasiatheria</taxon>
        <taxon>Eulipotyphla</taxon>
        <taxon>Talpidae</taxon>
        <taxon>Galemys</taxon>
    </lineage>
</organism>
<evidence type="ECO:0000313" key="3">
    <source>
        <dbReference type="EMBL" id="KAG8516962.1"/>
    </source>
</evidence>
<proteinExistence type="inferred from homology"/>
<feature type="region of interest" description="Disordered" evidence="2">
    <location>
        <begin position="32"/>
        <end position="150"/>
    </location>
</feature>